<dbReference type="InterPro" id="IPR004201">
    <property type="entry name" value="Cdc48_dom2"/>
</dbReference>
<dbReference type="InterPro" id="IPR029067">
    <property type="entry name" value="CDC48_domain_2-like_sf"/>
</dbReference>
<evidence type="ECO:0000256" key="1">
    <source>
        <dbReference type="ARBA" id="ARBA00022741"/>
    </source>
</evidence>
<evidence type="ECO:0000256" key="2">
    <source>
        <dbReference type="ARBA" id="ARBA00022840"/>
    </source>
</evidence>
<organism evidence="4">
    <name type="scientific">marine sediment metagenome</name>
    <dbReference type="NCBI Taxonomy" id="412755"/>
    <lineage>
        <taxon>unclassified sequences</taxon>
        <taxon>metagenomes</taxon>
        <taxon>ecological metagenomes</taxon>
    </lineage>
</organism>
<feature type="domain" description="CDC48 N-terminal subdomain" evidence="3">
    <location>
        <begin position="14"/>
        <end position="101"/>
    </location>
</feature>
<dbReference type="InterPro" id="IPR003338">
    <property type="entry name" value="CDC4_N-term_subdom"/>
</dbReference>
<proteinExistence type="predicted"/>
<dbReference type="SUPFAM" id="SSF54585">
    <property type="entry name" value="Cdc48 domain 2-like"/>
    <property type="match status" value="1"/>
</dbReference>
<evidence type="ECO:0000259" key="3">
    <source>
        <dbReference type="SMART" id="SM01073"/>
    </source>
</evidence>
<dbReference type="SMART" id="SM01073">
    <property type="entry name" value="CDC48_N"/>
    <property type="match status" value="1"/>
</dbReference>
<dbReference type="EMBL" id="LAZR01001854">
    <property type="protein sequence ID" value="KKN38073.1"/>
    <property type="molecule type" value="Genomic_DNA"/>
</dbReference>
<evidence type="ECO:0000313" key="4">
    <source>
        <dbReference type="EMBL" id="KKN38073.1"/>
    </source>
</evidence>
<dbReference type="Gene3D" id="2.40.40.20">
    <property type="match status" value="1"/>
</dbReference>
<gene>
    <name evidence="4" type="ORF">LCGC14_0757230</name>
</gene>
<keyword evidence="2" id="KW-0067">ATP-binding</keyword>
<protein>
    <recommendedName>
        <fullName evidence="3">CDC48 N-terminal subdomain domain-containing protein</fullName>
    </recommendedName>
</protein>
<name>A0A0F9T9A2_9ZZZZ</name>
<dbReference type="GO" id="GO:0005524">
    <property type="term" value="F:ATP binding"/>
    <property type="evidence" value="ECO:0007669"/>
    <property type="project" value="UniProtKB-KW"/>
</dbReference>
<dbReference type="SUPFAM" id="SSF50692">
    <property type="entry name" value="ADC-like"/>
    <property type="match status" value="1"/>
</dbReference>
<sequence length="182" mass="20709">MSGLNRKSEGDNIKVRVRDAYKRDAGRCRIRIDPDVIKELNLKTGDVIEVEHPVSGKKTAPILYPGKDQDKGINAVRIDSSLQRNINAHLDDFVKIRRIEVRMAERITFAAVKEAVIIRNSDQLVRKLENRIITKGDVLSFNAIGKIIDFVIVDYFPKADAVKIHLGTRIIISEKTFQEFEI</sequence>
<accession>A0A0F9T9A2</accession>
<dbReference type="InterPro" id="IPR009010">
    <property type="entry name" value="Asp_de-COase-like_dom_sf"/>
</dbReference>
<comment type="caution">
    <text evidence="4">The sequence shown here is derived from an EMBL/GenBank/DDBJ whole genome shotgun (WGS) entry which is preliminary data.</text>
</comment>
<dbReference type="FunFam" id="2.40.40.20:FF:000007">
    <property type="entry name" value="AAA family ATPase"/>
    <property type="match status" value="1"/>
</dbReference>
<reference evidence="4" key="1">
    <citation type="journal article" date="2015" name="Nature">
        <title>Complex archaea that bridge the gap between prokaryotes and eukaryotes.</title>
        <authorList>
            <person name="Spang A."/>
            <person name="Saw J.H."/>
            <person name="Jorgensen S.L."/>
            <person name="Zaremba-Niedzwiedzka K."/>
            <person name="Martijn J."/>
            <person name="Lind A.E."/>
            <person name="van Eijk R."/>
            <person name="Schleper C."/>
            <person name="Guy L."/>
            <person name="Ettema T.J."/>
        </authorList>
    </citation>
    <scope>NUCLEOTIDE SEQUENCE</scope>
</reference>
<dbReference type="AlphaFoldDB" id="A0A0F9T9A2"/>
<dbReference type="Pfam" id="PF02933">
    <property type="entry name" value="CDC48_2"/>
    <property type="match status" value="1"/>
</dbReference>
<keyword evidence="1" id="KW-0547">Nucleotide-binding</keyword>
<dbReference type="Pfam" id="PF02359">
    <property type="entry name" value="CDC48_N"/>
    <property type="match status" value="1"/>
</dbReference>